<proteinExistence type="predicted"/>
<dbReference type="EMBL" id="JANLFC010000078">
    <property type="protein sequence ID" value="MCR4450680.1"/>
    <property type="molecule type" value="Genomic_DNA"/>
</dbReference>
<comment type="caution">
    <text evidence="1">The sequence shown here is derived from an EMBL/GenBank/DDBJ whole genome shotgun (WGS) entry which is preliminary data.</text>
</comment>
<gene>
    <name evidence="1" type="ORF">NS965_20055</name>
</gene>
<dbReference type="Proteomes" id="UP001204061">
    <property type="component" value="Unassembled WGS sequence"/>
</dbReference>
<evidence type="ECO:0000313" key="2">
    <source>
        <dbReference type="Proteomes" id="UP001204061"/>
    </source>
</evidence>
<name>A0AAW5MJR4_AERVE</name>
<dbReference type="RefSeq" id="WP_257725937.1">
    <property type="nucleotide sequence ID" value="NZ_JANLFC010000078.1"/>
</dbReference>
<dbReference type="AlphaFoldDB" id="A0AAW5MJR4"/>
<sequence length="164" mass="18863">MKQKDMLVRHRRFLDTEAMTVKFRGLAPEMIQHMSRTDSETLSDWIKDAVRFRLRYDLKGDMSLSEFLSLQPVIPSKSIDANVDQSVIKALEELNTIAARVDGDMALVIRMLFQITHFMRAGLGDLVFSNPNLNTNAIDGQRVFEEGKRISHEFLKRARGEHVE</sequence>
<reference evidence="1" key="1">
    <citation type="submission" date="2022-08" db="EMBL/GenBank/DDBJ databases">
        <title>A global survey of hypervirulent Aeromonas hydrophila identified this emerging pathogen in farmed fish in the lower Mekong River basin.</title>
        <authorList>
            <person name="Xu T."/>
            <person name="Rasmussen-Ivey C.R."/>
            <person name="Moen F.S."/>
            <person name="Fernandez Bravo A."/>
            <person name="Lamy B."/>
            <person name="Beaz-Hidalgo R."/>
            <person name="Khan C.D."/>
            <person name="Castro Escarpulli G."/>
            <person name="Yasin I.S.M."/>
            <person name="Figueras M.J."/>
            <person name="Azzam Sayuti M."/>
            <person name="Karim M.M."/>
            <person name="Alam K.M."/>
            <person name="Le T.T.T."/>
            <person name="Thao N.H.P."/>
            <person name="Addo S."/>
            <person name="Duodu S."/>
            <person name="Ali S."/>
            <person name="Mey S."/>
            <person name="Somony T."/>
            <person name="Liles M.R."/>
        </authorList>
    </citation>
    <scope>NUCLEOTIDE SEQUENCE</scope>
    <source>
        <strain evidence="1">0.14</strain>
    </source>
</reference>
<accession>A0AAW5MJR4</accession>
<organism evidence="1 2">
    <name type="scientific">Aeromonas veronii</name>
    <dbReference type="NCBI Taxonomy" id="654"/>
    <lineage>
        <taxon>Bacteria</taxon>
        <taxon>Pseudomonadati</taxon>
        <taxon>Pseudomonadota</taxon>
        <taxon>Gammaproteobacteria</taxon>
        <taxon>Aeromonadales</taxon>
        <taxon>Aeromonadaceae</taxon>
        <taxon>Aeromonas</taxon>
    </lineage>
</organism>
<evidence type="ECO:0000313" key="1">
    <source>
        <dbReference type="EMBL" id="MCR4450680.1"/>
    </source>
</evidence>
<protein>
    <submittedName>
        <fullName evidence="1">Uncharacterized protein</fullName>
    </submittedName>
</protein>